<gene>
    <name evidence="1" type="ORF">SSLN_LOCUS16152</name>
</gene>
<protein>
    <submittedName>
        <fullName evidence="1 3">Uncharacterized protein</fullName>
    </submittedName>
</protein>
<dbReference type="AlphaFoldDB" id="A0A183TI54"/>
<keyword evidence="2" id="KW-1185">Reference proteome</keyword>
<reference evidence="3" key="1">
    <citation type="submission" date="2016-06" db="UniProtKB">
        <authorList>
            <consortium name="WormBaseParasite"/>
        </authorList>
    </citation>
    <scope>IDENTIFICATION</scope>
</reference>
<proteinExistence type="predicted"/>
<sequence length="204" mass="22051">MVSGPKLITKVNDIPKPYSVLVKAISHSGRVQTNVCNNINVSSPGGQDIITPSSNRGIKFQWITTHLLAIKPLNHQRATTLCEGEPSLPGADPGKRYCGLGRGGEVDSHDRLDIVLPAISQLSDIAINFADYTGFTDGGDGGDGGATVSSVDPEGREFLWRRWLYDSCFCWLRNRLRVVKVSNQNVSGLCPISICPNNCSLVAK</sequence>
<dbReference type="EMBL" id="UYSU01040737">
    <property type="protein sequence ID" value="VDM02538.1"/>
    <property type="molecule type" value="Genomic_DNA"/>
</dbReference>
<dbReference type="WBParaSite" id="SSLN_0001676401-mRNA-1">
    <property type="protein sequence ID" value="SSLN_0001676401-mRNA-1"/>
    <property type="gene ID" value="SSLN_0001676401"/>
</dbReference>
<evidence type="ECO:0000313" key="1">
    <source>
        <dbReference type="EMBL" id="VDM02538.1"/>
    </source>
</evidence>
<name>A0A183TI54_SCHSO</name>
<dbReference type="Proteomes" id="UP000275846">
    <property type="component" value="Unassembled WGS sequence"/>
</dbReference>
<accession>A0A183TI54</accession>
<evidence type="ECO:0000313" key="2">
    <source>
        <dbReference type="Proteomes" id="UP000275846"/>
    </source>
</evidence>
<organism evidence="3">
    <name type="scientific">Schistocephalus solidus</name>
    <name type="common">Tapeworm</name>
    <dbReference type="NCBI Taxonomy" id="70667"/>
    <lineage>
        <taxon>Eukaryota</taxon>
        <taxon>Metazoa</taxon>
        <taxon>Spiralia</taxon>
        <taxon>Lophotrochozoa</taxon>
        <taxon>Platyhelminthes</taxon>
        <taxon>Cestoda</taxon>
        <taxon>Eucestoda</taxon>
        <taxon>Diphyllobothriidea</taxon>
        <taxon>Diphyllobothriidae</taxon>
        <taxon>Schistocephalus</taxon>
    </lineage>
</organism>
<evidence type="ECO:0000313" key="3">
    <source>
        <dbReference type="WBParaSite" id="SSLN_0001676401-mRNA-1"/>
    </source>
</evidence>
<reference evidence="1 2" key="2">
    <citation type="submission" date="2018-11" db="EMBL/GenBank/DDBJ databases">
        <authorList>
            <consortium name="Pathogen Informatics"/>
        </authorList>
    </citation>
    <scope>NUCLEOTIDE SEQUENCE [LARGE SCALE GENOMIC DNA]</scope>
    <source>
        <strain evidence="1 2">NST_G2</strain>
    </source>
</reference>